<organism evidence="1 2">
    <name type="scientific">Dreissena polymorpha</name>
    <name type="common">Zebra mussel</name>
    <name type="synonym">Mytilus polymorpha</name>
    <dbReference type="NCBI Taxonomy" id="45954"/>
    <lineage>
        <taxon>Eukaryota</taxon>
        <taxon>Metazoa</taxon>
        <taxon>Spiralia</taxon>
        <taxon>Lophotrochozoa</taxon>
        <taxon>Mollusca</taxon>
        <taxon>Bivalvia</taxon>
        <taxon>Autobranchia</taxon>
        <taxon>Heteroconchia</taxon>
        <taxon>Euheterodonta</taxon>
        <taxon>Imparidentia</taxon>
        <taxon>Neoheterodontei</taxon>
        <taxon>Myida</taxon>
        <taxon>Dreissenoidea</taxon>
        <taxon>Dreissenidae</taxon>
        <taxon>Dreissena</taxon>
    </lineage>
</organism>
<accession>A0A9D4H1J2</accession>
<dbReference type="Proteomes" id="UP000828390">
    <property type="component" value="Unassembled WGS sequence"/>
</dbReference>
<evidence type="ECO:0000313" key="1">
    <source>
        <dbReference type="EMBL" id="KAH3825341.1"/>
    </source>
</evidence>
<name>A0A9D4H1J2_DREPO</name>
<protein>
    <submittedName>
        <fullName evidence="1">Uncharacterized protein</fullName>
    </submittedName>
</protein>
<reference evidence="1" key="2">
    <citation type="submission" date="2020-11" db="EMBL/GenBank/DDBJ databases">
        <authorList>
            <person name="McCartney M.A."/>
            <person name="Auch B."/>
            <person name="Kono T."/>
            <person name="Mallez S."/>
            <person name="Becker A."/>
            <person name="Gohl D.M."/>
            <person name="Silverstein K.A.T."/>
            <person name="Koren S."/>
            <person name="Bechman K.B."/>
            <person name="Herman A."/>
            <person name="Abrahante J.E."/>
            <person name="Garbe J."/>
        </authorList>
    </citation>
    <scope>NUCLEOTIDE SEQUENCE</scope>
    <source>
        <strain evidence="1">Duluth1</strain>
        <tissue evidence="1">Whole animal</tissue>
    </source>
</reference>
<reference evidence="1" key="1">
    <citation type="journal article" date="2019" name="bioRxiv">
        <title>The Genome of the Zebra Mussel, Dreissena polymorpha: A Resource for Invasive Species Research.</title>
        <authorList>
            <person name="McCartney M.A."/>
            <person name="Auch B."/>
            <person name="Kono T."/>
            <person name="Mallez S."/>
            <person name="Zhang Y."/>
            <person name="Obille A."/>
            <person name="Becker A."/>
            <person name="Abrahante J.E."/>
            <person name="Garbe J."/>
            <person name="Badalamenti J.P."/>
            <person name="Herman A."/>
            <person name="Mangelson H."/>
            <person name="Liachko I."/>
            <person name="Sullivan S."/>
            <person name="Sone E.D."/>
            <person name="Koren S."/>
            <person name="Silverstein K.A.T."/>
            <person name="Beckman K.B."/>
            <person name="Gohl D.M."/>
        </authorList>
    </citation>
    <scope>NUCLEOTIDE SEQUENCE</scope>
    <source>
        <strain evidence="1">Duluth1</strain>
        <tissue evidence="1">Whole animal</tissue>
    </source>
</reference>
<keyword evidence="2" id="KW-1185">Reference proteome</keyword>
<dbReference type="AlphaFoldDB" id="A0A9D4H1J2"/>
<dbReference type="EMBL" id="JAIWYP010000005">
    <property type="protein sequence ID" value="KAH3825341.1"/>
    <property type="molecule type" value="Genomic_DNA"/>
</dbReference>
<sequence length="53" mass="6222">MKQKDDMDFALLLNRVRIAKHTDKDIEFLKSREIEQPKLSQKHSSCLCTELSC</sequence>
<comment type="caution">
    <text evidence="1">The sequence shown here is derived from an EMBL/GenBank/DDBJ whole genome shotgun (WGS) entry which is preliminary data.</text>
</comment>
<evidence type="ECO:0000313" key="2">
    <source>
        <dbReference type="Proteomes" id="UP000828390"/>
    </source>
</evidence>
<gene>
    <name evidence="1" type="ORF">DPMN_127216</name>
</gene>
<proteinExistence type="predicted"/>